<protein>
    <submittedName>
        <fullName evidence="2">Uncharacterized protein</fullName>
    </submittedName>
</protein>
<feature type="transmembrane region" description="Helical" evidence="1">
    <location>
        <begin position="43"/>
        <end position="62"/>
    </location>
</feature>
<accession>A0A6C0K9I9</accession>
<sequence>MLSKAAELFVAKFTQSGRRGKNGKYKRDGFAQELPPIPTGKDMAMASALMFLFQLAVIAILGKYLWNTNARKLMPFLGKCDSALTIVGLQVLISILIPGMR</sequence>
<keyword evidence="1" id="KW-0472">Membrane</keyword>
<dbReference type="AlphaFoldDB" id="A0A6C0K9I9"/>
<name>A0A6C0K9I9_9ZZZZ</name>
<dbReference type="EMBL" id="MN740845">
    <property type="protein sequence ID" value="QHU14722.1"/>
    <property type="molecule type" value="Genomic_DNA"/>
</dbReference>
<organism evidence="2">
    <name type="scientific">viral metagenome</name>
    <dbReference type="NCBI Taxonomy" id="1070528"/>
    <lineage>
        <taxon>unclassified sequences</taxon>
        <taxon>metagenomes</taxon>
        <taxon>organismal metagenomes</taxon>
    </lineage>
</organism>
<evidence type="ECO:0000256" key="1">
    <source>
        <dbReference type="SAM" id="Phobius"/>
    </source>
</evidence>
<keyword evidence="1" id="KW-0812">Transmembrane</keyword>
<proteinExistence type="predicted"/>
<evidence type="ECO:0000313" key="2">
    <source>
        <dbReference type="EMBL" id="QHU14722.1"/>
    </source>
</evidence>
<reference evidence="2" key="1">
    <citation type="journal article" date="2020" name="Nature">
        <title>Giant virus diversity and host interactions through global metagenomics.</title>
        <authorList>
            <person name="Schulz F."/>
            <person name="Roux S."/>
            <person name="Paez-Espino D."/>
            <person name="Jungbluth S."/>
            <person name="Walsh D.A."/>
            <person name="Denef V.J."/>
            <person name="McMahon K.D."/>
            <person name="Konstantinidis K.T."/>
            <person name="Eloe-Fadrosh E.A."/>
            <person name="Kyrpides N.C."/>
            <person name="Woyke T."/>
        </authorList>
    </citation>
    <scope>NUCLEOTIDE SEQUENCE</scope>
    <source>
        <strain evidence="2">GVMAG-S-1102113-126</strain>
    </source>
</reference>
<keyword evidence="1" id="KW-1133">Transmembrane helix</keyword>